<evidence type="ECO:0000259" key="4">
    <source>
        <dbReference type="PROSITE" id="PS51387"/>
    </source>
</evidence>
<dbReference type="Pfam" id="PF02913">
    <property type="entry name" value="FAD-oxidase_C"/>
    <property type="match status" value="1"/>
</dbReference>
<comment type="caution">
    <text evidence="5">The sequence shown here is derived from an EMBL/GenBank/DDBJ whole genome shotgun (WGS) entry which is preliminary data.</text>
</comment>
<dbReference type="RefSeq" id="WP_340363528.1">
    <property type="nucleotide sequence ID" value="NZ_JBBKZV010000005.1"/>
</dbReference>
<accession>A0ABU8VY09</accession>
<dbReference type="Gene3D" id="1.10.45.10">
    <property type="entry name" value="Vanillyl-alcohol Oxidase, Chain A, domain 4"/>
    <property type="match status" value="1"/>
</dbReference>
<keyword evidence="3" id="KW-0274">FAD</keyword>
<evidence type="ECO:0000313" key="6">
    <source>
        <dbReference type="Proteomes" id="UP001363010"/>
    </source>
</evidence>
<proteinExistence type="inferred from homology"/>
<dbReference type="Gene3D" id="3.30.465.10">
    <property type="match status" value="1"/>
</dbReference>
<dbReference type="InterPro" id="IPR016171">
    <property type="entry name" value="Vanillyl_alc_oxidase_C-sub2"/>
</dbReference>
<gene>
    <name evidence="5" type="ORF">WKW80_10560</name>
</gene>
<dbReference type="Gene3D" id="3.30.70.2740">
    <property type="match status" value="1"/>
</dbReference>
<dbReference type="PANTHER" id="PTHR43716:SF2">
    <property type="entry name" value="BLL6224 PROTEIN"/>
    <property type="match status" value="1"/>
</dbReference>
<organism evidence="5 6">
    <name type="scientific">Variovorax humicola</name>
    <dbReference type="NCBI Taxonomy" id="1769758"/>
    <lineage>
        <taxon>Bacteria</taxon>
        <taxon>Pseudomonadati</taxon>
        <taxon>Pseudomonadota</taxon>
        <taxon>Betaproteobacteria</taxon>
        <taxon>Burkholderiales</taxon>
        <taxon>Comamonadaceae</taxon>
        <taxon>Variovorax</taxon>
    </lineage>
</organism>
<dbReference type="InterPro" id="IPR006094">
    <property type="entry name" value="Oxid_FAD_bind_N"/>
</dbReference>
<name>A0ABU8VY09_9BURK</name>
<dbReference type="Gene3D" id="3.30.70.2190">
    <property type="match status" value="1"/>
</dbReference>
<dbReference type="SUPFAM" id="SSF55103">
    <property type="entry name" value="FAD-linked oxidases, C-terminal domain"/>
    <property type="match status" value="1"/>
</dbReference>
<protein>
    <submittedName>
        <fullName evidence="5">FAD-binding oxidoreductase</fullName>
    </submittedName>
</protein>
<evidence type="ECO:0000256" key="2">
    <source>
        <dbReference type="ARBA" id="ARBA00022630"/>
    </source>
</evidence>
<dbReference type="Pfam" id="PF01565">
    <property type="entry name" value="FAD_binding_4"/>
    <property type="match status" value="1"/>
</dbReference>
<dbReference type="InterPro" id="IPR051264">
    <property type="entry name" value="FAD-oxidored/transferase_4"/>
</dbReference>
<dbReference type="InterPro" id="IPR016164">
    <property type="entry name" value="FAD-linked_Oxase-like_C"/>
</dbReference>
<dbReference type="InterPro" id="IPR036318">
    <property type="entry name" value="FAD-bd_PCMH-like_sf"/>
</dbReference>
<evidence type="ECO:0000313" key="5">
    <source>
        <dbReference type="EMBL" id="MEJ8822478.1"/>
    </source>
</evidence>
<dbReference type="SUPFAM" id="SSF56176">
    <property type="entry name" value="FAD-binding/transporter-associated domain-like"/>
    <property type="match status" value="1"/>
</dbReference>
<keyword evidence="6" id="KW-1185">Reference proteome</keyword>
<sequence length="393" mass="42585">MLSLTRLNRVRSMDAVNDTMIVEAGDTLLQAREQARAEGRVFPLQIGSQGSCQIGGNPSTNAGGTTVVRYGNMRDLVLGVEVVLPDGDVWDGLRALRKDNTGYDLKHLFIGGEGTLGIVTAAVLKLFPKPRSVTTAFLGFRSPDSALAFFTLLRQRVGQDVAAFELISSTALDLVLAHLATARSPLSLRAPWYVLVELASSRTPEDLENDFHEVMQEGLEDGSILDAAVAAAEAHAMAFWRIREEISDAQTRAGGSVRCDISVPLSKIPAFIEEACASVLKIAPDSRMVIYGHVGDGNVHFNPLRPVFESAADYLQRTSTAITTSVDAIAMAMNGSISAEHGVGVAKRDELLHVKSRVELEMAWRLKQAFDPKNLMNPGKFLPRLECVEALKS</sequence>
<dbReference type="InterPro" id="IPR016166">
    <property type="entry name" value="FAD-bd_PCMH"/>
</dbReference>
<dbReference type="EMBL" id="JBBKZV010000005">
    <property type="protein sequence ID" value="MEJ8822478.1"/>
    <property type="molecule type" value="Genomic_DNA"/>
</dbReference>
<evidence type="ECO:0000256" key="3">
    <source>
        <dbReference type="ARBA" id="ARBA00022827"/>
    </source>
</evidence>
<keyword evidence="2" id="KW-0285">Flavoprotein</keyword>
<dbReference type="InterPro" id="IPR004113">
    <property type="entry name" value="FAD-bd_oxidored_4_C"/>
</dbReference>
<comment type="similarity">
    <text evidence="1">Belongs to the FAD-binding oxidoreductase/transferase type 4 family.</text>
</comment>
<reference evidence="5 6" key="1">
    <citation type="submission" date="2024-03" db="EMBL/GenBank/DDBJ databases">
        <title>Novel species of the genus Variovorax.</title>
        <authorList>
            <person name="Liu Q."/>
            <person name="Xin Y.-H."/>
        </authorList>
    </citation>
    <scope>NUCLEOTIDE SEQUENCE [LARGE SCALE GENOMIC DNA]</scope>
    <source>
        <strain evidence="5 6">KACC 18501</strain>
    </source>
</reference>
<dbReference type="Proteomes" id="UP001363010">
    <property type="component" value="Unassembled WGS sequence"/>
</dbReference>
<dbReference type="InterPro" id="IPR016169">
    <property type="entry name" value="FAD-bd_PCMH_sub2"/>
</dbReference>
<dbReference type="PANTHER" id="PTHR43716">
    <property type="entry name" value="D-2-HYDROXYGLUTARATE DEHYDROGENASE, MITOCHONDRIAL"/>
    <property type="match status" value="1"/>
</dbReference>
<evidence type="ECO:0000256" key="1">
    <source>
        <dbReference type="ARBA" id="ARBA00008000"/>
    </source>
</evidence>
<feature type="domain" description="FAD-binding PCMH-type" evidence="4">
    <location>
        <begin position="1"/>
        <end position="129"/>
    </location>
</feature>
<dbReference type="PROSITE" id="PS51387">
    <property type="entry name" value="FAD_PCMH"/>
    <property type="match status" value="1"/>
</dbReference>